<keyword evidence="10" id="KW-1185">Reference proteome</keyword>
<gene>
    <name evidence="9" type="ORF">FHS72_000243</name>
</gene>
<dbReference type="InterPro" id="IPR038770">
    <property type="entry name" value="Na+/solute_symporter_sf"/>
</dbReference>
<evidence type="ECO:0000256" key="1">
    <source>
        <dbReference type="ARBA" id="ARBA00004651"/>
    </source>
</evidence>
<evidence type="ECO:0000256" key="4">
    <source>
        <dbReference type="ARBA" id="ARBA00022475"/>
    </source>
</evidence>
<dbReference type="Proteomes" id="UP000535415">
    <property type="component" value="Unassembled WGS sequence"/>
</dbReference>
<name>A0A7W9EWI1_9RHOB</name>
<dbReference type="PANTHER" id="PTHR36838">
    <property type="entry name" value="AUXIN EFFLUX CARRIER FAMILY PROTEIN"/>
    <property type="match status" value="1"/>
</dbReference>
<keyword evidence="4" id="KW-1003">Cell membrane</keyword>
<dbReference type="RefSeq" id="WP_183524314.1">
    <property type="nucleotide sequence ID" value="NZ_JACIJM010000001.1"/>
</dbReference>
<keyword evidence="3" id="KW-0813">Transport</keyword>
<feature type="transmembrane region" description="Helical" evidence="8">
    <location>
        <begin position="122"/>
        <end position="144"/>
    </location>
</feature>
<evidence type="ECO:0000256" key="8">
    <source>
        <dbReference type="SAM" id="Phobius"/>
    </source>
</evidence>
<dbReference type="EMBL" id="JACIJM010000001">
    <property type="protein sequence ID" value="MBB5720639.1"/>
    <property type="molecule type" value="Genomic_DNA"/>
</dbReference>
<keyword evidence="5 8" id="KW-0812">Transmembrane</keyword>
<sequence length="293" mass="30955">MNLALTVLNISAPVFILAAVGFAWVKLGFEYRVEFVTRICMTLAVPCLIFVALMKTQIDPEALAALTLASLVAYTLVAIVFLVIIKLFKLDIQTFLAPLVFGNTGNLGLPLAMFAFGEIGLGYAVVVFAVMAILSFTIGIWLVSGGGSLTKVIQEPLVAATLLGGLFLWHGWETPVFMTNALELIGQMAIPMMLITLGVAVARLETKAMNLAIVLSIAKAVVCAAAGWWAAVWFGLEPVAAAVLILQISTPVAVTSYMLAVKYGAEAQPVAGLVVASTVLSVVTLPLILAFVI</sequence>
<evidence type="ECO:0000256" key="2">
    <source>
        <dbReference type="ARBA" id="ARBA00010145"/>
    </source>
</evidence>
<comment type="similarity">
    <text evidence="2">Belongs to the auxin efflux carrier (TC 2.A.69) family.</text>
</comment>
<organism evidence="9 10">
    <name type="scientific">Yoonia ponticola</name>
    <dbReference type="NCBI Taxonomy" id="1524255"/>
    <lineage>
        <taxon>Bacteria</taxon>
        <taxon>Pseudomonadati</taxon>
        <taxon>Pseudomonadota</taxon>
        <taxon>Alphaproteobacteria</taxon>
        <taxon>Rhodobacterales</taxon>
        <taxon>Paracoccaceae</taxon>
        <taxon>Yoonia</taxon>
    </lineage>
</organism>
<dbReference type="AlphaFoldDB" id="A0A7W9EWI1"/>
<evidence type="ECO:0000256" key="7">
    <source>
        <dbReference type="ARBA" id="ARBA00023136"/>
    </source>
</evidence>
<evidence type="ECO:0008006" key="11">
    <source>
        <dbReference type="Google" id="ProtNLM"/>
    </source>
</evidence>
<dbReference type="GO" id="GO:0055085">
    <property type="term" value="P:transmembrane transport"/>
    <property type="evidence" value="ECO:0007669"/>
    <property type="project" value="InterPro"/>
</dbReference>
<proteinExistence type="inferred from homology"/>
<accession>A0A7W9EWI1</accession>
<dbReference type="PANTHER" id="PTHR36838:SF1">
    <property type="entry name" value="SLR1864 PROTEIN"/>
    <property type="match status" value="1"/>
</dbReference>
<evidence type="ECO:0000256" key="5">
    <source>
        <dbReference type="ARBA" id="ARBA00022692"/>
    </source>
</evidence>
<feature type="transmembrane region" description="Helical" evidence="8">
    <location>
        <begin position="211"/>
        <end position="233"/>
    </location>
</feature>
<protein>
    <recommendedName>
        <fullName evidence="11">AEC family transporter</fullName>
    </recommendedName>
</protein>
<evidence type="ECO:0000313" key="9">
    <source>
        <dbReference type="EMBL" id="MBB5720639.1"/>
    </source>
</evidence>
<evidence type="ECO:0000256" key="6">
    <source>
        <dbReference type="ARBA" id="ARBA00022989"/>
    </source>
</evidence>
<comment type="caution">
    <text evidence="9">The sequence shown here is derived from an EMBL/GenBank/DDBJ whole genome shotgun (WGS) entry which is preliminary data.</text>
</comment>
<evidence type="ECO:0000313" key="10">
    <source>
        <dbReference type="Proteomes" id="UP000535415"/>
    </source>
</evidence>
<evidence type="ECO:0000256" key="3">
    <source>
        <dbReference type="ARBA" id="ARBA00022448"/>
    </source>
</evidence>
<dbReference type="Pfam" id="PF03547">
    <property type="entry name" value="Mem_trans"/>
    <property type="match status" value="2"/>
</dbReference>
<comment type="subcellular location">
    <subcellularLocation>
        <location evidence="1">Cell membrane</location>
        <topology evidence="1">Multi-pass membrane protein</topology>
    </subcellularLocation>
</comment>
<dbReference type="GO" id="GO:0005886">
    <property type="term" value="C:plasma membrane"/>
    <property type="evidence" value="ECO:0007669"/>
    <property type="project" value="UniProtKB-SubCell"/>
</dbReference>
<feature type="transmembrane region" description="Helical" evidence="8">
    <location>
        <begin position="239"/>
        <end position="259"/>
    </location>
</feature>
<reference evidence="9 10" key="1">
    <citation type="submission" date="2020-08" db="EMBL/GenBank/DDBJ databases">
        <title>Genomic Encyclopedia of Type Strains, Phase IV (KMG-IV): sequencing the most valuable type-strain genomes for metagenomic binning, comparative biology and taxonomic classification.</title>
        <authorList>
            <person name="Goeker M."/>
        </authorList>
    </citation>
    <scope>NUCLEOTIDE SEQUENCE [LARGE SCALE GENOMIC DNA]</scope>
    <source>
        <strain evidence="9 10">DSM 101064</strain>
    </source>
</reference>
<feature type="transmembrane region" description="Helical" evidence="8">
    <location>
        <begin position="6"/>
        <end position="27"/>
    </location>
</feature>
<keyword evidence="7 8" id="KW-0472">Membrane</keyword>
<keyword evidence="6 8" id="KW-1133">Transmembrane helix</keyword>
<feature type="transmembrane region" description="Helical" evidence="8">
    <location>
        <begin position="64"/>
        <end position="88"/>
    </location>
</feature>
<dbReference type="Gene3D" id="1.20.1530.20">
    <property type="match status" value="1"/>
</dbReference>
<feature type="transmembrane region" description="Helical" evidence="8">
    <location>
        <begin position="184"/>
        <end position="204"/>
    </location>
</feature>
<feature type="transmembrane region" description="Helical" evidence="8">
    <location>
        <begin position="95"/>
        <end position="116"/>
    </location>
</feature>
<feature type="transmembrane region" description="Helical" evidence="8">
    <location>
        <begin position="271"/>
        <end position="292"/>
    </location>
</feature>
<feature type="transmembrane region" description="Helical" evidence="8">
    <location>
        <begin position="39"/>
        <end position="58"/>
    </location>
</feature>
<dbReference type="InterPro" id="IPR004776">
    <property type="entry name" value="Mem_transp_PIN-like"/>
</dbReference>